<name>A0A5B2VP57_9BACT</name>
<keyword evidence="3" id="KW-0378">Hydrolase</keyword>
<dbReference type="Gene3D" id="3.40.50.1820">
    <property type="entry name" value="alpha/beta hydrolase"/>
    <property type="match status" value="1"/>
</dbReference>
<dbReference type="AlphaFoldDB" id="A0A5B2VP57"/>
<dbReference type="SUPFAM" id="SSF53474">
    <property type="entry name" value="alpha/beta-Hydrolases"/>
    <property type="match status" value="1"/>
</dbReference>
<comment type="caution">
    <text evidence="3">The sequence shown here is derived from an EMBL/GenBank/DDBJ whole genome shotgun (WGS) entry which is preliminary data.</text>
</comment>
<gene>
    <name evidence="3" type="ORF">F0L74_16485</name>
</gene>
<keyword evidence="1" id="KW-0732">Signal</keyword>
<dbReference type="PANTHER" id="PTHR22946:SF0">
    <property type="entry name" value="DIENELACTONE HYDROLASE DOMAIN-CONTAINING PROTEIN"/>
    <property type="match status" value="1"/>
</dbReference>
<dbReference type="InterPro" id="IPR002925">
    <property type="entry name" value="Dienelactn_hydro"/>
</dbReference>
<evidence type="ECO:0000313" key="3">
    <source>
        <dbReference type="EMBL" id="KAA2241493.1"/>
    </source>
</evidence>
<dbReference type="RefSeq" id="WP_149839007.1">
    <property type="nucleotide sequence ID" value="NZ_VUOC01000003.1"/>
</dbReference>
<dbReference type="Pfam" id="PF01738">
    <property type="entry name" value="DLH"/>
    <property type="match status" value="1"/>
</dbReference>
<reference evidence="3 4" key="2">
    <citation type="submission" date="2019-09" db="EMBL/GenBank/DDBJ databases">
        <authorList>
            <person name="Jin C."/>
        </authorList>
    </citation>
    <scope>NUCLEOTIDE SEQUENCE [LARGE SCALE GENOMIC DNA]</scope>
    <source>
        <strain evidence="3 4">BN140078</strain>
    </source>
</reference>
<evidence type="ECO:0000259" key="2">
    <source>
        <dbReference type="Pfam" id="PF01738"/>
    </source>
</evidence>
<feature type="domain" description="Dienelactone hydrolase" evidence="2">
    <location>
        <begin position="63"/>
        <end position="282"/>
    </location>
</feature>
<dbReference type="InterPro" id="IPR050261">
    <property type="entry name" value="FrsA_esterase"/>
</dbReference>
<sequence length="283" mass="30179">MKGQTLLFTCLLAAVTGFTACNNQPASQETATDSTATTAAPEVKLKEEAVTYKDDTTTLIGYVVYNEASDQKRPGVLVVPEWWGLNDYTKSRARQLAELGYIALAVDMYGNGKVANTPDEAGKAAGAFYTAPKLIKSRVEAALAQLKTYSQTDTAHVAAIGYCFGGAMVLNAAKLGTPFTGVVSFHGNLAGVPANKDLLKAKILVCHGEEDKFVLPQEVAQFKKSMDSIGADYTFKAYPGATHAFTNPGATAIGKQFNLPIAYNAAADTASWNDMKTFFGKIF</sequence>
<organism evidence="3 4">
    <name type="scientific">Chitinophaga agrisoli</name>
    <dbReference type="NCBI Taxonomy" id="2607653"/>
    <lineage>
        <taxon>Bacteria</taxon>
        <taxon>Pseudomonadati</taxon>
        <taxon>Bacteroidota</taxon>
        <taxon>Chitinophagia</taxon>
        <taxon>Chitinophagales</taxon>
        <taxon>Chitinophagaceae</taxon>
        <taxon>Chitinophaga</taxon>
    </lineage>
</organism>
<protein>
    <submittedName>
        <fullName evidence="3">Dienelactone hydrolase family protein</fullName>
    </submittedName>
</protein>
<dbReference type="EMBL" id="VUOC01000003">
    <property type="protein sequence ID" value="KAA2241493.1"/>
    <property type="molecule type" value="Genomic_DNA"/>
</dbReference>
<dbReference type="PROSITE" id="PS51257">
    <property type="entry name" value="PROKAR_LIPOPROTEIN"/>
    <property type="match status" value="1"/>
</dbReference>
<keyword evidence="4" id="KW-1185">Reference proteome</keyword>
<evidence type="ECO:0000256" key="1">
    <source>
        <dbReference type="SAM" id="SignalP"/>
    </source>
</evidence>
<reference evidence="3 4" key="1">
    <citation type="submission" date="2019-09" db="EMBL/GenBank/DDBJ databases">
        <title>Chitinophaga ginsengihumi sp. nov., isolated from soil of ginseng rhizosphere.</title>
        <authorList>
            <person name="Lee J."/>
        </authorList>
    </citation>
    <scope>NUCLEOTIDE SEQUENCE [LARGE SCALE GENOMIC DNA]</scope>
    <source>
        <strain evidence="3 4">BN140078</strain>
    </source>
</reference>
<evidence type="ECO:0000313" key="4">
    <source>
        <dbReference type="Proteomes" id="UP000324611"/>
    </source>
</evidence>
<dbReference type="PANTHER" id="PTHR22946">
    <property type="entry name" value="DIENELACTONE HYDROLASE DOMAIN-CONTAINING PROTEIN-RELATED"/>
    <property type="match status" value="1"/>
</dbReference>
<dbReference type="GO" id="GO:0016787">
    <property type="term" value="F:hydrolase activity"/>
    <property type="evidence" value="ECO:0007669"/>
    <property type="project" value="UniProtKB-KW"/>
</dbReference>
<proteinExistence type="predicted"/>
<accession>A0A5B2VP57</accession>
<feature type="chain" id="PRO_5022969465" evidence="1">
    <location>
        <begin position="21"/>
        <end position="283"/>
    </location>
</feature>
<feature type="signal peptide" evidence="1">
    <location>
        <begin position="1"/>
        <end position="20"/>
    </location>
</feature>
<dbReference type="Proteomes" id="UP000324611">
    <property type="component" value="Unassembled WGS sequence"/>
</dbReference>
<dbReference type="InterPro" id="IPR029058">
    <property type="entry name" value="AB_hydrolase_fold"/>
</dbReference>